<dbReference type="Proteomes" id="UP001187192">
    <property type="component" value="Unassembled WGS sequence"/>
</dbReference>
<proteinExistence type="predicted"/>
<protein>
    <submittedName>
        <fullName evidence="1">Uncharacterized protein</fullName>
    </submittedName>
</protein>
<sequence>MAPFSALFNCFAPSPSSSRISDHVESTVSDQKKVDFSEMKKSKSKSFKSSKAPIVVSYFPVNSYPSRL</sequence>
<comment type="caution">
    <text evidence="1">The sequence shown here is derived from an EMBL/GenBank/DDBJ whole genome shotgun (WGS) entry which is preliminary data.</text>
</comment>
<accession>A0AA88DEQ6</accession>
<keyword evidence="2" id="KW-1185">Reference proteome</keyword>
<dbReference type="AlphaFoldDB" id="A0AA88DEQ6"/>
<gene>
    <name evidence="1" type="ORF">TIFTF001_024437</name>
</gene>
<evidence type="ECO:0000313" key="1">
    <source>
        <dbReference type="EMBL" id="GMN55315.1"/>
    </source>
</evidence>
<dbReference type="PANTHER" id="PTHR37748:SF1">
    <property type="entry name" value="PROTEIN, PUTATIVE-RELATED"/>
    <property type="match status" value="1"/>
</dbReference>
<name>A0AA88DEQ6_FICCA</name>
<dbReference type="PANTHER" id="PTHR37748">
    <property type="entry name" value="PROTEIN, PUTATIVE-RELATED"/>
    <property type="match status" value="1"/>
</dbReference>
<reference evidence="1" key="1">
    <citation type="submission" date="2023-07" db="EMBL/GenBank/DDBJ databases">
        <title>draft genome sequence of fig (Ficus carica).</title>
        <authorList>
            <person name="Takahashi T."/>
            <person name="Nishimura K."/>
        </authorList>
    </citation>
    <scope>NUCLEOTIDE SEQUENCE</scope>
</reference>
<organism evidence="1 2">
    <name type="scientific">Ficus carica</name>
    <name type="common">Common fig</name>
    <dbReference type="NCBI Taxonomy" id="3494"/>
    <lineage>
        <taxon>Eukaryota</taxon>
        <taxon>Viridiplantae</taxon>
        <taxon>Streptophyta</taxon>
        <taxon>Embryophyta</taxon>
        <taxon>Tracheophyta</taxon>
        <taxon>Spermatophyta</taxon>
        <taxon>Magnoliopsida</taxon>
        <taxon>eudicotyledons</taxon>
        <taxon>Gunneridae</taxon>
        <taxon>Pentapetalae</taxon>
        <taxon>rosids</taxon>
        <taxon>fabids</taxon>
        <taxon>Rosales</taxon>
        <taxon>Moraceae</taxon>
        <taxon>Ficeae</taxon>
        <taxon>Ficus</taxon>
    </lineage>
</organism>
<dbReference type="EMBL" id="BTGU01000056">
    <property type="protein sequence ID" value="GMN55315.1"/>
    <property type="molecule type" value="Genomic_DNA"/>
</dbReference>
<evidence type="ECO:0000313" key="2">
    <source>
        <dbReference type="Proteomes" id="UP001187192"/>
    </source>
</evidence>